<evidence type="ECO:0000259" key="3">
    <source>
        <dbReference type="Pfam" id="PF16925"/>
    </source>
</evidence>
<protein>
    <submittedName>
        <fullName evidence="4">TetR family transcriptional regulator</fullName>
    </submittedName>
</protein>
<dbReference type="EMBL" id="GL883077">
    <property type="protein sequence ID" value="EGF92925.1"/>
    <property type="molecule type" value="Genomic_DNA"/>
</dbReference>
<organism evidence="4 5">
    <name type="scientific">Asticcacaulis biprosthecium C19</name>
    <dbReference type="NCBI Taxonomy" id="715226"/>
    <lineage>
        <taxon>Bacteria</taxon>
        <taxon>Pseudomonadati</taxon>
        <taxon>Pseudomonadota</taxon>
        <taxon>Alphaproteobacteria</taxon>
        <taxon>Caulobacterales</taxon>
        <taxon>Caulobacteraceae</taxon>
        <taxon>Asticcacaulis</taxon>
    </lineage>
</organism>
<dbReference type="eggNOG" id="COG1309">
    <property type="taxonomic scope" value="Bacteria"/>
</dbReference>
<dbReference type="Proteomes" id="UP000006512">
    <property type="component" value="Unassembled WGS sequence"/>
</dbReference>
<accession>F4QI58</accession>
<dbReference type="PANTHER" id="PTHR47506">
    <property type="entry name" value="TRANSCRIPTIONAL REGULATORY PROTEIN"/>
    <property type="match status" value="1"/>
</dbReference>
<dbReference type="AlphaFoldDB" id="F4QI58"/>
<keyword evidence="1" id="KW-0805">Transcription regulation</keyword>
<evidence type="ECO:0000313" key="4">
    <source>
        <dbReference type="EMBL" id="EGF92925.1"/>
    </source>
</evidence>
<keyword evidence="2" id="KW-0804">Transcription</keyword>
<evidence type="ECO:0000256" key="1">
    <source>
        <dbReference type="ARBA" id="ARBA00023015"/>
    </source>
</evidence>
<reference evidence="5" key="1">
    <citation type="submission" date="2011-03" db="EMBL/GenBank/DDBJ databases">
        <title>Draft genome sequence of Brevundimonas diminuta.</title>
        <authorList>
            <person name="Brown P.J.B."/>
            <person name="Buechlein A."/>
            <person name="Hemmerich C."/>
            <person name="Brun Y.V."/>
        </authorList>
    </citation>
    <scope>NUCLEOTIDE SEQUENCE [LARGE SCALE GENOMIC DNA]</scope>
    <source>
        <strain evidence="5">C19</strain>
    </source>
</reference>
<evidence type="ECO:0000256" key="2">
    <source>
        <dbReference type="ARBA" id="ARBA00023163"/>
    </source>
</evidence>
<name>F4QI58_9CAUL</name>
<keyword evidence="5" id="KW-1185">Reference proteome</keyword>
<dbReference type="InterPro" id="IPR036271">
    <property type="entry name" value="Tet_transcr_reg_TetR-rel_C_sf"/>
</dbReference>
<dbReference type="STRING" id="715226.ABI_13640"/>
<evidence type="ECO:0000313" key="5">
    <source>
        <dbReference type="Proteomes" id="UP000006512"/>
    </source>
</evidence>
<gene>
    <name evidence="4" type="ORF">ABI_13640</name>
</gene>
<dbReference type="PANTHER" id="PTHR47506:SF1">
    <property type="entry name" value="HTH-TYPE TRANSCRIPTIONAL REGULATOR YJDC"/>
    <property type="match status" value="1"/>
</dbReference>
<dbReference type="SUPFAM" id="SSF48498">
    <property type="entry name" value="Tetracyclin repressor-like, C-terminal domain"/>
    <property type="match status" value="1"/>
</dbReference>
<sequence>MQRGLDEARTAYDAARDMLLASACAFTGETTPRGCLLASSTASVSKDAIDVQEAVAEVRRDILARLALRINRDIKSGRLPEAIDAHALAALVISVIQGMSVLARDGLGREALEAMVYTALAAWPTSPLGDT</sequence>
<dbReference type="HOGENOM" id="CLU_1923237_0_0_5"/>
<dbReference type="Gene3D" id="1.10.357.10">
    <property type="entry name" value="Tetracycline Repressor, domain 2"/>
    <property type="match status" value="1"/>
</dbReference>
<dbReference type="Pfam" id="PF16925">
    <property type="entry name" value="TetR_C_13"/>
    <property type="match status" value="1"/>
</dbReference>
<dbReference type="InterPro" id="IPR011075">
    <property type="entry name" value="TetR_C"/>
</dbReference>
<proteinExistence type="predicted"/>
<feature type="domain" description="Tetracyclin repressor-like C-terminal" evidence="3">
    <location>
        <begin position="23"/>
        <end position="104"/>
    </location>
</feature>